<dbReference type="Proteomes" id="UP000184028">
    <property type="component" value="Unassembled WGS sequence"/>
</dbReference>
<gene>
    <name evidence="2" type="ORF">SAMN05444484_1011303</name>
</gene>
<keyword evidence="1" id="KW-1133">Transmembrane helix</keyword>
<name>A0A1M7A6R1_9FLAO</name>
<feature type="transmembrane region" description="Helical" evidence="1">
    <location>
        <begin position="12"/>
        <end position="33"/>
    </location>
</feature>
<keyword evidence="1" id="KW-0812">Transmembrane</keyword>
<keyword evidence="1" id="KW-0472">Membrane</keyword>
<dbReference type="RefSeq" id="WP_068840928.1">
    <property type="nucleotide sequence ID" value="NZ_FRBT01000001.1"/>
</dbReference>
<evidence type="ECO:0000313" key="2">
    <source>
        <dbReference type="EMBL" id="SHL38361.1"/>
    </source>
</evidence>
<protein>
    <submittedName>
        <fullName evidence="2">Uncharacterized protein</fullName>
    </submittedName>
</protein>
<dbReference type="AlphaFoldDB" id="A0A1M7A6R1"/>
<evidence type="ECO:0000256" key="1">
    <source>
        <dbReference type="SAM" id="Phobius"/>
    </source>
</evidence>
<evidence type="ECO:0000313" key="3">
    <source>
        <dbReference type="Proteomes" id="UP000184028"/>
    </source>
</evidence>
<dbReference type="OrthoDB" id="1361180at2"/>
<proteinExistence type="predicted"/>
<organism evidence="2 3">
    <name type="scientific">Flavobacterium chilense</name>
    <dbReference type="NCBI Taxonomy" id="946677"/>
    <lineage>
        <taxon>Bacteria</taxon>
        <taxon>Pseudomonadati</taxon>
        <taxon>Bacteroidota</taxon>
        <taxon>Flavobacteriia</taxon>
        <taxon>Flavobacteriales</taxon>
        <taxon>Flavobacteriaceae</taxon>
        <taxon>Flavobacterium</taxon>
    </lineage>
</organism>
<sequence length="164" mass="19043">MINKALLKKLDFIEIYQFFGGILGILLMIYLIFTTNVDKYGESFHILLIIPFLFFGFCIYSAWLLNKKKYLRGLNSVIISLILQLIAFEFYGIFYTAVNGIAINFTLDLTNDTLVGFDFQPSQYLLAFRENDVFRFKLNLFAFGMLLFVSKILKELKSSLYSIV</sequence>
<dbReference type="EMBL" id="FRBT01000001">
    <property type="protein sequence ID" value="SHL38361.1"/>
    <property type="molecule type" value="Genomic_DNA"/>
</dbReference>
<reference evidence="3" key="1">
    <citation type="submission" date="2016-11" db="EMBL/GenBank/DDBJ databases">
        <authorList>
            <person name="Varghese N."/>
            <person name="Submissions S."/>
        </authorList>
    </citation>
    <scope>NUCLEOTIDE SEQUENCE [LARGE SCALE GENOMIC DNA]</scope>
    <source>
        <strain evidence="3">DSM 24724</strain>
    </source>
</reference>
<feature type="transmembrane region" description="Helical" evidence="1">
    <location>
        <begin position="45"/>
        <end position="65"/>
    </location>
</feature>
<keyword evidence="3" id="KW-1185">Reference proteome</keyword>
<accession>A0A1M7A6R1</accession>
<dbReference type="STRING" id="946677.SAMN05444484_1011303"/>
<feature type="transmembrane region" description="Helical" evidence="1">
    <location>
        <begin position="77"/>
        <end position="98"/>
    </location>
</feature>